<protein>
    <recommendedName>
        <fullName evidence="1">C2H2-type domain-containing protein</fullName>
    </recommendedName>
</protein>
<dbReference type="InterPro" id="IPR022698">
    <property type="entry name" value="OrsD"/>
</dbReference>
<reference evidence="2 3" key="1">
    <citation type="submission" date="2014-06" db="EMBL/GenBank/DDBJ databases">
        <title>Evolutionary Origins and Diversification of the Mycorrhizal Mutualists.</title>
        <authorList>
            <consortium name="DOE Joint Genome Institute"/>
            <consortium name="Mycorrhizal Genomics Consortium"/>
            <person name="Kohler A."/>
            <person name="Kuo A."/>
            <person name="Nagy L.G."/>
            <person name="Floudas D."/>
            <person name="Copeland A."/>
            <person name="Barry K.W."/>
            <person name="Cichocki N."/>
            <person name="Veneault-Fourrey C."/>
            <person name="LaButti K."/>
            <person name="Lindquist E.A."/>
            <person name="Lipzen A."/>
            <person name="Lundell T."/>
            <person name="Morin E."/>
            <person name="Murat C."/>
            <person name="Riley R."/>
            <person name="Ohm R."/>
            <person name="Sun H."/>
            <person name="Tunlid A."/>
            <person name="Henrissat B."/>
            <person name="Grigoriev I.V."/>
            <person name="Hibbett D.S."/>
            <person name="Martin F."/>
        </authorList>
    </citation>
    <scope>NUCLEOTIDE SEQUENCE [LARGE SCALE GENOMIC DNA]</scope>
    <source>
        <strain evidence="2 3">SS14</strain>
    </source>
</reference>
<proteinExistence type="predicted"/>
<evidence type="ECO:0000313" key="3">
    <source>
        <dbReference type="Proteomes" id="UP000054279"/>
    </source>
</evidence>
<gene>
    <name evidence="2" type="ORF">M422DRAFT_267180</name>
</gene>
<dbReference type="AlphaFoldDB" id="A0A0C9V194"/>
<accession>A0A0C9V194</accession>
<keyword evidence="3" id="KW-1185">Reference proteome</keyword>
<evidence type="ECO:0000259" key="1">
    <source>
        <dbReference type="PROSITE" id="PS00028"/>
    </source>
</evidence>
<dbReference type="HOGENOM" id="CLU_486767_0_0_1"/>
<dbReference type="SMART" id="SM00355">
    <property type="entry name" value="ZnF_C2H2"/>
    <property type="match status" value="2"/>
</dbReference>
<sequence>MLWEDPPEVAGVDVDSNMGTPREQEISFTLPDPPAARLSLAVLISQPLLDCYGLGILMPYQCIICHICEHAITPSGLRDHFNGKEHVKEVEENRIHIPLADISLLQELWLEFNVIRDLTEIERIVHRQPALPGLKIISGLSCQHCEYSVPTEGSMRNHWSQDHPNDSTLFSESYVYRWATLQVFSTSCLRYFEVLTPPTAPPGDPWQLYMNQIDSRMPPEPTINLVPTVNEVPLLLKDTGWHIFLADIIPYTNKVNEYIAWIALPTTAAPVSWETRLKAWILKYMKTIRGEVHDSPLVVRAAIMGSPMTADTKHYIPLDNNDSLNTYAGTLYHFLLTIVRSLDNAERIKRLSLTSDDLDNARTLLHALTHSEEPNIELIQKLFLPLCYHRKAPSKWNNPMECLMALYALQDQGRFIDPSIATQLFARMKYHIRGCLFHEGLKRMGNYDDSALESMKAIASDTIQVGYETPFNTIRIYQKYATALVKGSTLPPTTLMSEDGMYISYKGHMLSIAAWRRGLARLLEETEAEVAEMLFGLTIDIQIPREYADNWSDVKTPGYS</sequence>
<dbReference type="EMBL" id="KN837246">
    <property type="protein sequence ID" value="KIJ31230.1"/>
    <property type="molecule type" value="Genomic_DNA"/>
</dbReference>
<name>A0A0C9V194_SPHS4</name>
<evidence type="ECO:0000313" key="2">
    <source>
        <dbReference type="EMBL" id="KIJ31230.1"/>
    </source>
</evidence>
<feature type="domain" description="C2H2-type" evidence="1">
    <location>
        <begin position="142"/>
        <end position="163"/>
    </location>
</feature>
<organism evidence="2 3">
    <name type="scientific">Sphaerobolus stellatus (strain SS14)</name>
    <dbReference type="NCBI Taxonomy" id="990650"/>
    <lineage>
        <taxon>Eukaryota</taxon>
        <taxon>Fungi</taxon>
        <taxon>Dikarya</taxon>
        <taxon>Basidiomycota</taxon>
        <taxon>Agaricomycotina</taxon>
        <taxon>Agaricomycetes</taxon>
        <taxon>Phallomycetidae</taxon>
        <taxon>Geastrales</taxon>
        <taxon>Sphaerobolaceae</taxon>
        <taxon>Sphaerobolus</taxon>
    </lineage>
</organism>
<dbReference type="Proteomes" id="UP000054279">
    <property type="component" value="Unassembled WGS sequence"/>
</dbReference>
<dbReference type="OrthoDB" id="2799352at2759"/>
<dbReference type="PROSITE" id="PS00028">
    <property type="entry name" value="ZINC_FINGER_C2H2_1"/>
    <property type="match status" value="1"/>
</dbReference>
<dbReference type="InterPro" id="IPR013087">
    <property type="entry name" value="Znf_C2H2_type"/>
</dbReference>
<dbReference type="Pfam" id="PF12013">
    <property type="entry name" value="OrsD"/>
    <property type="match status" value="1"/>
</dbReference>